<name>A0A9D2WPM6_9FIRM</name>
<dbReference type="AlphaFoldDB" id="A0A9D2WPM6"/>
<proteinExistence type="predicted"/>
<organism evidence="2 3">
    <name type="scientific">Sporotomaculum syntrophicum</name>
    <dbReference type="NCBI Taxonomy" id="182264"/>
    <lineage>
        <taxon>Bacteria</taxon>
        <taxon>Bacillati</taxon>
        <taxon>Bacillota</taxon>
        <taxon>Clostridia</taxon>
        <taxon>Eubacteriales</taxon>
        <taxon>Desulfallaceae</taxon>
        <taxon>Sporotomaculum</taxon>
    </lineage>
</organism>
<keyword evidence="1" id="KW-0472">Membrane</keyword>
<dbReference type="EMBL" id="LSRS01000005">
    <property type="protein sequence ID" value="KAF1084621.1"/>
    <property type="molecule type" value="Genomic_DNA"/>
</dbReference>
<accession>A0A9D2WPM6</accession>
<evidence type="ECO:0000256" key="1">
    <source>
        <dbReference type="SAM" id="Phobius"/>
    </source>
</evidence>
<sequence length="69" mass="8235">MTEHDLRILAVFFNTVIVLIMLVSGLWVSIDARKTGRTWTESIMWGIFACWLFIVGPVVYYFFKHRFYK</sequence>
<evidence type="ECO:0000313" key="3">
    <source>
        <dbReference type="Proteomes" id="UP000798488"/>
    </source>
</evidence>
<dbReference type="Proteomes" id="UP000798488">
    <property type="component" value="Unassembled WGS sequence"/>
</dbReference>
<protein>
    <submittedName>
        <fullName evidence="2">Uncharacterized protein</fullName>
    </submittedName>
</protein>
<reference evidence="2" key="1">
    <citation type="submission" date="2016-02" db="EMBL/GenBank/DDBJ databases">
        <title>Draft Genome Sequence of Sporotomaculum syntrophicum Strain FB, a Syntrophic Benzoate Degrader.</title>
        <authorList>
            <person name="Nobu M.K."/>
            <person name="Narihiro T."/>
            <person name="Qiu Y.-L."/>
            <person name="Ohashi A."/>
            <person name="Liu W.-T."/>
            <person name="Yuji S."/>
        </authorList>
    </citation>
    <scope>NUCLEOTIDE SEQUENCE</scope>
    <source>
        <strain evidence="2">FB</strain>
    </source>
</reference>
<feature type="transmembrane region" description="Helical" evidence="1">
    <location>
        <begin position="7"/>
        <end position="30"/>
    </location>
</feature>
<keyword evidence="1" id="KW-1133">Transmembrane helix</keyword>
<evidence type="ECO:0000313" key="2">
    <source>
        <dbReference type="EMBL" id="KAF1084621.1"/>
    </source>
</evidence>
<keyword evidence="3" id="KW-1185">Reference proteome</keyword>
<feature type="transmembrane region" description="Helical" evidence="1">
    <location>
        <begin position="42"/>
        <end position="63"/>
    </location>
</feature>
<keyword evidence="1" id="KW-0812">Transmembrane</keyword>
<comment type="caution">
    <text evidence="2">The sequence shown here is derived from an EMBL/GenBank/DDBJ whole genome shotgun (WGS) entry which is preliminary data.</text>
</comment>
<gene>
    <name evidence="2" type="ORF">SPSYN_02399</name>
</gene>